<keyword evidence="1 6" id="KW-0963">Cytoplasm</keyword>
<dbReference type="Proteomes" id="UP000824130">
    <property type="component" value="Unassembled WGS sequence"/>
</dbReference>
<feature type="DNA-binding region" description="H-T-H motif" evidence="6">
    <location>
        <begin position="182"/>
        <end position="201"/>
    </location>
</feature>
<dbReference type="EMBL" id="DVOB01000191">
    <property type="protein sequence ID" value="HIU96798.1"/>
    <property type="molecule type" value="Genomic_DNA"/>
</dbReference>
<dbReference type="Gene3D" id="1.10.1740.10">
    <property type="match status" value="1"/>
</dbReference>
<comment type="caution">
    <text evidence="8">The sequence shown here is derived from an EMBL/GenBank/DDBJ whole genome shotgun (WGS) entry which is preliminary data.</text>
</comment>
<dbReference type="HAMAP" id="MF_02064">
    <property type="entry name" value="Sigma70_SigI"/>
    <property type="match status" value="1"/>
</dbReference>
<evidence type="ECO:0000256" key="3">
    <source>
        <dbReference type="ARBA" id="ARBA00023082"/>
    </source>
</evidence>
<keyword evidence="2 6" id="KW-0805">Transcription regulation</keyword>
<reference evidence="8" key="2">
    <citation type="journal article" date="2021" name="PeerJ">
        <title>Extensive microbial diversity within the chicken gut microbiome revealed by metagenomics and culture.</title>
        <authorList>
            <person name="Gilroy R."/>
            <person name="Ravi A."/>
            <person name="Getino M."/>
            <person name="Pursley I."/>
            <person name="Horton D.L."/>
            <person name="Alikhan N.F."/>
            <person name="Baker D."/>
            <person name="Gharbi K."/>
            <person name="Hall N."/>
            <person name="Watson M."/>
            <person name="Adriaenssens E.M."/>
            <person name="Foster-Nyarko E."/>
            <person name="Jarju S."/>
            <person name="Secka A."/>
            <person name="Antonio M."/>
            <person name="Oren A."/>
            <person name="Chaudhuri R.R."/>
            <person name="La Ragione R."/>
            <person name="Hildebrand F."/>
            <person name="Pallen M.J."/>
        </authorList>
    </citation>
    <scope>NUCLEOTIDE SEQUENCE</scope>
    <source>
        <strain evidence="8">ChiSjej4B22-8349</strain>
    </source>
</reference>
<dbReference type="InterPro" id="IPR014244">
    <property type="entry name" value="RNA_pol_sigma-I"/>
</dbReference>
<reference evidence="8" key="1">
    <citation type="submission" date="2020-10" db="EMBL/GenBank/DDBJ databases">
        <authorList>
            <person name="Gilroy R."/>
        </authorList>
    </citation>
    <scope>NUCLEOTIDE SEQUENCE</scope>
    <source>
        <strain evidence="8">ChiSjej4B22-8349</strain>
    </source>
</reference>
<sequence length="234" mass="26536">MKAKTDVEAADRLIADYMPYIKSETARNIGRVPKEGSDDELSIAMMAFHEAIEGYSRGRGAFLKFAALVIKRRLIDYGRREKRFAGNVSLSTSVSDDDSLSIEDTISDSERPHEELHARDDFKREIEELTVQLSGFGITLSDVAASCPRQERTLKACRDVLLFVMKNPALTEKLRETKKLPMTEIHHGSGVEKKTLERHRKYIVTLLLIYSNGYDSIRAHLKQIFRTEEGGMKA</sequence>
<dbReference type="PIRSF" id="PIRSF038953">
    <property type="entry name" value="SigI"/>
    <property type="match status" value="1"/>
</dbReference>
<dbReference type="InterPro" id="IPR013325">
    <property type="entry name" value="RNA_pol_sigma_r2"/>
</dbReference>
<dbReference type="Pfam" id="PF04542">
    <property type="entry name" value="Sigma70_r2"/>
    <property type="match status" value="1"/>
</dbReference>
<keyword evidence="6" id="KW-0346">Stress response</keyword>
<evidence type="ECO:0000313" key="8">
    <source>
        <dbReference type="EMBL" id="HIU96798.1"/>
    </source>
</evidence>
<keyword evidence="4 6" id="KW-0238">DNA-binding</keyword>
<dbReference type="GO" id="GO:0016987">
    <property type="term" value="F:sigma factor activity"/>
    <property type="evidence" value="ECO:0007669"/>
    <property type="project" value="UniProtKB-UniRule"/>
</dbReference>
<protein>
    <recommendedName>
        <fullName evidence="6">RNA polymerase sigma factor SigI</fullName>
    </recommendedName>
</protein>
<keyword evidence="5 6" id="KW-0804">Transcription</keyword>
<dbReference type="GO" id="GO:0005737">
    <property type="term" value="C:cytoplasm"/>
    <property type="evidence" value="ECO:0007669"/>
    <property type="project" value="UniProtKB-SubCell"/>
</dbReference>
<comment type="activity regulation">
    <text evidence="6">Negatively regulated by the anti-sigma-I factor RsgI.</text>
</comment>
<name>A0A9D1N8Z0_9FIRM</name>
<accession>A0A9D1N8Z0</accession>
<dbReference type="AlphaFoldDB" id="A0A9D1N8Z0"/>
<comment type="subcellular location">
    <subcellularLocation>
        <location evidence="6">Cytoplasm</location>
    </subcellularLocation>
</comment>
<evidence type="ECO:0000313" key="9">
    <source>
        <dbReference type="Proteomes" id="UP000824130"/>
    </source>
</evidence>
<comment type="function">
    <text evidence="6">Sigma factors are initiation factors that promote the attachment of RNA polymerase to specific initiation sites and are then released.</text>
</comment>
<evidence type="ECO:0000256" key="5">
    <source>
        <dbReference type="ARBA" id="ARBA00023163"/>
    </source>
</evidence>
<organism evidence="8 9">
    <name type="scientific">Candidatus Allocopromorpha excrementipullorum</name>
    <dbReference type="NCBI Taxonomy" id="2840743"/>
    <lineage>
        <taxon>Bacteria</taxon>
        <taxon>Bacillati</taxon>
        <taxon>Bacillota</taxon>
        <taxon>Clostridia</taxon>
        <taxon>Eubacteriales</taxon>
        <taxon>Eubacteriaceae</taxon>
        <taxon>Eubacteriaceae incertae sedis</taxon>
        <taxon>Candidatus Allocopromorpha</taxon>
    </lineage>
</organism>
<dbReference type="GO" id="GO:0003677">
    <property type="term" value="F:DNA binding"/>
    <property type="evidence" value="ECO:0007669"/>
    <property type="project" value="UniProtKB-UniRule"/>
</dbReference>
<evidence type="ECO:0000256" key="6">
    <source>
        <dbReference type="HAMAP-Rule" id="MF_02064"/>
    </source>
</evidence>
<evidence type="ECO:0000256" key="2">
    <source>
        <dbReference type="ARBA" id="ARBA00023015"/>
    </source>
</evidence>
<feature type="short sequence motif" description="Polymerase core binding" evidence="6">
    <location>
        <begin position="39"/>
        <end position="52"/>
    </location>
</feature>
<dbReference type="InterPro" id="IPR007627">
    <property type="entry name" value="RNA_pol_sigma70_r2"/>
</dbReference>
<dbReference type="GO" id="GO:0006352">
    <property type="term" value="P:DNA-templated transcription initiation"/>
    <property type="evidence" value="ECO:0007669"/>
    <property type="project" value="UniProtKB-UniRule"/>
</dbReference>
<comment type="similarity">
    <text evidence="6">Belongs to the sigma-70 factor family. SigI subfamily.</text>
</comment>
<comment type="subunit">
    <text evidence="6">Interacts with RsgI.</text>
</comment>
<evidence type="ECO:0000256" key="4">
    <source>
        <dbReference type="ARBA" id="ARBA00023125"/>
    </source>
</evidence>
<dbReference type="SUPFAM" id="SSF88946">
    <property type="entry name" value="Sigma2 domain of RNA polymerase sigma factors"/>
    <property type="match status" value="1"/>
</dbReference>
<keyword evidence="3 6" id="KW-0731">Sigma factor</keyword>
<evidence type="ECO:0000256" key="1">
    <source>
        <dbReference type="ARBA" id="ARBA00022490"/>
    </source>
</evidence>
<evidence type="ECO:0000259" key="7">
    <source>
        <dbReference type="Pfam" id="PF04542"/>
    </source>
</evidence>
<gene>
    <name evidence="6" type="primary">sigI</name>
    <name evidence="8" type="ORF">IAD25_08885</name>
</gene>
<feature type="domain" description="RNA polymerase sigma-70 region 2" evidence="7">
    <location>
        <begin position="36"/>
        <end position="83"/>
    </location>
</feature>
<proteinExistence type="inferred from homology"/>